<feature type="chain" id="PRO_5040353008" evidence="2">
    <location>
        <begin position="24"/>
        <end position="483"/>
    </location>
</feature>
<feature type="signal peptide" evidence="2">
    <location>
        <begin position="1"/>
        <end position="23"/>
    </location>
</feature>
<keyword evidence="1" id="KW-0812">Transmembrane</keyword>
<keyword evidence="1" id="KW-0472">Membrane</keyword>
<name>A0A9N9CT17_9GLOM</name>
<reference evidence="3" key="1">
    <citation type="submission" date="2021-06" db="EMBL/GenBank/DDBJ databases">
        <authorList>
            <person name="Kallberg Y."/>
            <person name="Tangrot J."/>
            <person name="Rosling A."/>
        </authorList>
    </citation>
    <scope>NUCLEOTIDE SEQUENCE</scope>
    <source>
        <strain evidence="3">BR232B</strain>
    </source>
</reference>
<sequence>MINKLRYLLLFVLFIGFFPSVPAFDNSSSAYEDTDHLQFLQPDFGSRNGFTYPDGTGLMQLQRINNVTLLPENNLYIRLLHPNGTLTKFTVPTYNTINQPHAFPLNDGYVLVTQKKDDQIVRGKLVDWNGQILQSDVMLTDGLTNNTEALVKATDKDFLVTVMDFSGELQWKIFSAFNSTGQITELYKGSITGYDNNSLADYSIFSTTEGSYGIATLEIVKPEKKIEKNPKFIHSSPQSFLYVRVAFLSSGSVTDVNVILTDVGKARKYIAGIRPLPYGGFLFLEWILNTTDSSDTYIGTVKASNGTTVTTFPFGPDTNLDSMIAKLAELIPIDSSRITTSRRNQPDPNASDQILFQVTFKPTEDLSQKTGQQIIDDLDDLIRNKAYNSFSQEHPTIYLDETYGFSPIANLWETYKFKLIGLVAALLILSIIYFFARRKYPEGHNFVVIKLALILIDLSLDIAFVLSSARNVPQIYTPRYFHP</sequence>
<keyword evidence="1" id="KW-1133">Transmembrane helix</keyword>
<dbReference type="Proteomes" id="UP000789739">
    <property type="component" value="Unassembled WGS sequence"/>
</dbReference>
<dbReference type="EMBL" id="CAJVPI010001485">
    <property type="protein sequence ID" value="CAG8615027.1"/>
    <property type="molecule type" value="Genomic_DNA"/>
</dbReference>
<evidence type="ECO:0000256" key="1">
    <source>
        <dbReference type="SAM" id="Phobius"/>
    </source>
</evidence>
<feature type="transmembrane region" description="Helical" evidence="1">
    <location>
        <begin position="417"/>
        <end position="436"/>
    </location>
</feature>
<proteinExistence type="predicted"/>
<comment type="caution">
    <text evidence="3">The sequence shown here is derived from an EMBL/GenBank/DDBJ whole genome shotgun (WGS) entry which is preliminary data.</text>
</comment>
<evidence type="ECO:0000313" key="3">
    <source>
        <dbReference type="EMBL" id="CAG8615027.1"/>
    </source>
</evidence>
<accession>A0A9N9CT17</accession>
<protein>
    <submittedName>
        <fullName evidence="3">2004_t:CDS:1</fullName>
    </submittedName>
</protein>
<feature type="transmembrane region" description="Helical" evidence="1">
    <location>
        <begin position="448"/>
        <end position="469"/>
    </location>
</feature>
<dbReference type="AlphaFoldDB" id="A0A9N9CT17"/>
<dbReference type="OrthoDB" id="2420894at2759"/>
<gene>
    <name evidence="3" type="ORF">PBRASI_LOCUS8384</name>
</gene>
<keyword evidence="4" id="KW-1185">Reference proteome</keyword>
<keyword evidence="2" id="KW-0732">Signal</keyword>
<evidence type="ECO:0000256" key="2">
    <source>
        <dbReference type="SAM" id="SignalP"/>
    </source>
</evidence>
<organism evidence="3 4">
    <name type="scientific">Paraglomus brasilianum</name>
    <dbReference type="NCBI Taxonomy" id="144538"/>
    <lineage>
        <taxon>Eukaryota</taxon>
        <taxon>Fungi</taxon>
        <taxon>Fungi incertae sedis</taxon>
        <taxon>Mucoromycota</taxon>
        <taxon>Glomeromycotina</taxon>
        <taxon>Glomeromycetes</taxon>
        <taxon>Paraglomerales</taxon>
        <taxon>Paraglomeraceae</taxon>
        <taxon>Paraglomus</taxon>
    </lineage>
</organism>
<evidence type="ECO:0000313" key="4">
    <source>
        <dbReference type="Proteomes" id="UP000789739"/>
    </source>
</evidence>